<dbReference type="GO" id="GO:0004571">
    <property type="term" value="F:mannosyl-oligosaccharide 1,2-alpha-mannosidase activity"/>
    <property type="evidence" value="ECO:0007669"/>
    <property type="project" value="UniProtKB-EC"/>
</dbReference>
<keyword evidence="7 12" id="KW-1015">Disulfide bond</keyword>
<sequence length="700" mass="79507">MSFYSKPGIGFAPKSNRENKYWRALKNVEIPGSSSRGSELPLYKDKPAGSSAYSTKKEALSFKRKQMAFKGVILVLAFYCCYYIGWFLKHEVGVSSVFEKEKDVVDWKYAQNEVKRVFKETWAHYEKDAWGKDVYQPLSQKGKNMGPQPLGWIIVDSLDTMLLMGLEEEFKTAESWVENELIYDIDYEVNVFETTIRMLGGLLSAFYLSKNDMFLDKAVDLADRLIGGFDSPSGLPYASVNLKTKKGVKSHADGGASSTAEVSTLQLEFKYLAKLTGEKLYWEKAEHIMKVLDDNHPRDGLAPIYVHPDTGKYQGKLIRLGSRGDSYYEYLLKQYLQTEEREPVYNTMYQESVRGMKDNLLRKSRPNGLAFLGELENGINGRFSNKMDHLVCFIGGLFALGATEGLTLEQARKSSQWNQLKEEDMMLAKDITHTCWQMYERTATGLSPEIVVFNTHDTSTEDFYIKPNDKHCLQRPETVESLFILYRITKDPIYRKWGWEIFKSFEKYTKTPQGSYTSLKDVTSIPPKMSDNMESFWLAETLKYLYLLFDDTNLMPLNEVVFNTEAHPFPVFSMNPLFSTGWKRSTPGEPGAGAAGVVEEPKKQNVRPPVDEAVDSGKEKKISAAAAPGTEKKLVDDTKKVKNAPAAAEPAKAAIDELKEIKEKSNEKELEVEDPANAKIRERLQNGDNVNEIIEDMIDM</sequence>
<keyword evidence="15" id="KW-1133">Transmembrane helix</keyword>
<organism evidence="16 17">
    <name type="scientific">Cyberlindnera fabianii</name>
    <name type="common">Yeast</name>
    <name type="synonym">Hansenula fabianii</name>
    <dbReference type="NCBI Taxonomy" id="36022"/>
    <lineage>
        <taxon>Eukaryota</taxon>
        <taxon>Fungi</taxon>
        <taxon>Dikarya</taxon>
        <taxon>Ascomycota</taxon>
        <taxon>Saccharomycotina</taxon>
        <taxon>Saccharomycetes</taxon>
        <taxon>Phaffomycetales</taxon>
        <taxon>Phaffomycetaceae</taxon>
        <taxon>Cyberlindnera</taxon>
    </lineage>
</organism>
<dbReference type="PANTHER" id="PTHR11742">
    <property type="entry name" value="MANNOSYL-OLIGOSACCHARIDE ALPHA-1,2-MANNOSIDASE-RELATED"/>
    <property type="match status" value="1"/>
</dbReference>
<dbReference type="GO" id="GO:0005509">
    <property type="term" value="F:calcium ion binding"/>
    <property type="evidence" value="ECO:0007669"/>
    <property type="project" value="InterPro"/>
</dbReference>
<evidence type="ECO:0000256" key="14">
    <source>
        <dbReference type="SAM" id="MobiDB-lite"/>
    </source>
</evidence>
<dbReference type="InterPro" id="IPR036026">
    <property type="entry name" value="Seven-hairpin_glycosidases"/>
</dbReference>
<feature type="region of interest" description="Disordered" evidence="14">
    <location>
        <begin position="587"/>
        <end position="620"/>
    </location>
</feature>
<evidence type="ECO:0000256" key="9">
    <source>
        <dbReference type="ARBA" id="ARBA00048605"/>
    </source>
</evidence>
<dbReference type="STRING" id="36022.A0A1V2L5W5"/>
<feature type="active site" evidence="10">
    <location>
        <position position="325"/>
    </location>
</feature>
<comment type="catalytic activity">
    <reaction evidence="8">
        <text>N(4)-(alpha-D-Man-(1-&gt;2)-alpha-D-Man-(1-&gt;2)-alpha-D-Man-(1-&gt;3)-[alpha-D-Man-(1-&gt;3)-[alpha-D-Man-(1-&gt;2)-alpha-D-Man-(1-&gt;6)]-alpha-D-Man-(1-&gt;6)]-beta-D-Man-(1-&gt;4)-beta-D-GlcNAc-(1-&gt;4)-beta-D-GlcNAc)-L-asparaginyl-[protein] (N-glucan mannose isomer 8A1,2,3B1,3) + 3 H2O = N(4)-(alpha-D-Man-(1-&gt;3)-[alpha-D-Man-(1-&gt;3)-[alpha-D-Man-(1-&gt;6)]-alpha-D-Man-(1-&gt;6)]-beta-D-Man-(1-&gt;4)-beta-D-GlcNAc-(1-&gt;4)-beta-D-GlcNAc)-L-asparaginyl-[protein] (N-glucan mannose isomer 5A1,2) + 3 beta-D-mannose</text>
        <dbReference type="Rhea" id="RHEA:56028"/>
        <dbReference type="Rhea" id="RHEA-COMP:14358"/>
        <dbReference type="Rhea" id="RHEA-COMP:14367"/>
        <dbReference type="ChEBI" id="CHEBI:15377"/>
        <dbReference type="ChEBI" id="CHEBI:28563"/>
        <dbReference type="ChEBI" id="CHEBI:59087"/>
        <dbReference type="ChEBI" id="CHEBI:60628"/>
        <dbReference type="EC" id="3.2.1.113"/>
    </reaction>
</comment>
<feature type="transmembrane region" description="Helical" evidence="15">
    <location>
        <begin position="67"/>
        <end position="88"/>
    </location>
</feature>
<evidence type="ECO:0000256" key="4">
    <source>
        <dbReference type="ARBA" id="ARBA00022723"/>
    </source>
</evidence>
<keyword evidence="13" id="KW-0326">Glycosidase</keyword>
<dbReference type="EC" id="3.2.1.-" evidence="13"/>
<comment type="caution">
    <text evidence="16">The sequence shown here is derived from an EMBL/GenBank/DDBJ whole genome shotgun (WGS) entry which is preliminary data.</text>
</comment>
<dbReference type="Gene3D" id="1.50.10.10">
    <property type="match status" value="1"/>
</dbReference>
<comment type="catalytic activity">
    <reaction evidence="9">
        <text>N(4)-(alpha-D-Man-(1-&gt;2)-alpha-D-Man-(1-&gt;2)-alpha-D-Man-(1-&gt;3)-[alpha-D-Man-(1-&gt;2)-alpha-D-Man-(1-&gt;3)-[alpha-D-Man-(1-&gt;2)-alpha-D-Man-(1-&gt;6)]-alpha-D-Man-(1-&gt;6)]-beta-D-Man-(1-&gt;4)-beta-D-GlcNAc-(1-&gt;4)-beta-D-GlcNAc)-L-asparaginyl-[protein] (N-glucan mannose isomer 9A1,2,3B1,2,3) + 4 H2O = N(4)-(alpha-D-Man-(1-&gt;3)-[alpha-D-Man-(1-&gt;3)-[alpha-D-Man-(1-&gt;6)]-alpha-D-Man-(1-&gt;6)]-beta-D-Man-(1-&gt;4)-beta-D-GlcNAc-(1-&gt;4)-beta-D-GlcNAc)-L-asparaginyl-[protein] (N-glucan mannose isomer 5A1,2) + 4 beta-D-mannose</text>
        <dbReference type="Rhea" id="RHEA:56008"/>
        <dbReference type="Rhea" id="RHEA-COMP:14356"/>
        <dbReference type="Rhea" id="RHEA-COMP:14367"/>
        <dbReference type="ChEBI" id="CHEBI:15377"/>
        <dbReference type="ChEBI" id="CHEBI:28563"/>
        <dbReference type="ChEBI" id="CHEBI:59087"/>
        <dbReference type="ChEBI" id="CHEBI:139493"/>
        <dbReference type="EC" id="3.2.1.113"/>
    </reaction>
</comment>
<evidence type="ECO:0000256" key="10">
    <source>
        <dbReference type="PIRSR" id="PIRSR601382-1"/>
    </source>
</evidence>
<dbReference type="Proteomes" id="UP000189513">
    <property type="component" value="Unassembled WGS sequence"/>
</dbReference>
<dbReference type="AlphaFoldDB" id="A0A1V2L5W5"/>
<protein>
    <recommendedName>
        <fullName evidence="13">alpha-1,2-Mannosidase</fullName>
        <ecNumber evidence="13">3.2.1.-</ecNumber>
    </recommendedName>
</protein>
<dbReference type="GO" id="GO:0016020">
    <property type="term" value="C:membrane"/>
    <property type="evidence" value="ECO:0007669"/>
    <property type="project" value="InterPro"/>
</dbReference>
<dbReference type="GO" id="GO:0005783">
    <property type="term" value="C:endoplasmic reticulum"/>
    <property type="evidence" value="ECO:0007669"/>
    <property type="project" value="TreeGrafter"/>
</dbReference>
<name>A0A1V2L5W5_CYBFA</name>
<feature type="binding site" evidence="11">
    <location>
        <position position="564"/>
    </location>
    <ligand>
        <name>Ca(2+)</name>
        <dbReference type="ChEBI" id="CHEBI:29108"/>
    </ligand>
</feature>
<keyword evidence="17" id="KW-1185">Reference proteome</keyword>
<dbReference type="EMBL" id="MPUK01000006">
    <property type="protein sequence ID" value="ONH66656.1"/>
    <property type="molecule type" value="Genomic_DNA"/>
</dbReference>
<keyword evidence="4 11" id="KW-0479">Metal-binding</keyword>
<comment type="similarity">
    <text evidence="3 13">Belongs to the glycosyl hydrolase 47 family.</text>
</comment>
<evidence type="ECO:0000313" key="16">
    <source>
        <dbReference type="EMBL" id="ONH66656.1"/>
    </source>
</evidence>
<dbReference type="VEuPathDB" id="FungiDB:BON22_3444"/>
<keyword evidence="15" id="KW-0812">Transmembrane</keyword>
<evidence type="ECO:0000256" key="5">
    <source>
        <dbReference type="ARBA" id="ARBA00022801"/>
    </source>
</evidence>
<accession>A0A1V2L5W5</accession>
<keyword evidence="6 11" id="KW-0106">Calcium</keyword>
<dbReference type="Pfam" id="PF01532">
    <property type="entry name" value="Glyco_hydro_47"/>
    <property type="match status" value="1"/>
</dbReference>
<dbReference type="InterPro" id="IPR050749">
    <property type="entry name" value="Glycosyl_Hydrolase_47"/>
</dbReference>
<dbReference type="SUPFAM" id="SSF48225">
    <property type="entry name" value="Seven-hairpin glycosidases"/>
    <property type="match status" value="1"/>
</dbReference>
<comment type="pathway">
    <text evidence="2">Protein modification; protein glycosylation.</text>
</comment>
<comment type="cofactor">
    <cofactor evidence="1 11">
        <name>Ca(2+)</name>
        <dbReference type="ChEBI" id="CHEBI:29108"/>
    </cofactor>
</comment>
<keyword evidence="5 13" id="KW-0378">Hydrolase</keyword>
<feature type="active site" evidence="10">
    <location>
        <position position="477"/>
    </location>
</feature>
<reference evidence="17" key="1">
    <citation type="journal article" date="2017" name="Genome Announc.">
        <title>Genome sequences of Cyberlindnera fabianii 65, Pichia kudriavzevii 129, and Saccharomyces cerevisiae 131 isolated from fermented masau fruits in Zimbabwe.</title>
        <authorList>
            <person name="van Rijswijck I.M.H."/>
            <person name="Derks M.F.L."/>
            <person name="Abee T."/>
            <person name="de Ridder D."/>
            <person name="Smid E.J."/>
        </authorList>
    </citation>
    <scope>NUCLEOTIDE SEQUENCE [LARGE SCALE GENOMIC DNA]</scope>
    <source>
        <strain evidence="17">65</strain>
    </source>
</reference>
<dbReference type="InterPro" id="IPR001382">
    <property type="entry name" value="Glyco_hydro_47"/>
</dbReference>
<evidence type="ECO:0000256" key="12">
    <source>
        <dbReference type="PIRSR" id="PIRSR601382-3"/>
    </source>
</evidence>
<evidence type="ECO:0000256" key="7">
    <source>
        <dbReference type="ARBA" id="ARBA00023157"/>
    </source>
</evidence>
<dbReference type="OMA" id="PIWPQAE"/>
<keyword evidence="15" id="KW-0472">Membrane</keyword>
<evidence type="ECO:0000313" key="17">
    <source>
        <dbReference type="Proteomes" id="UP000189513"/>
    </source>
</evidence>
<evidence type="ECO:0000256" key="11">
    <source>
        <dbReference type="PIRSR" id="PIRSR601382-2"/>
    </source>
</evidence>
<evidence type="ECO:0000256" key="6">
    <source>
        <dbReference type="ARBA" id="ARBA00022837"/>
    </source>
</evidence>
<dbReference type="PANTHER" id="PTHR11742:SF55">
    <property type="entry name" value="ENDOPLASMIC RETICULUM MANNOSYL-OLIGOSACCHARIDE 1,2-ALPHA-MANNOSIDASE"/>
    <property type="match status" value="1"/>
</dbReference>
<evidence type="ECO:0000256" key="1">
    <source>
        <dbReference type="ARBA" id="ARBA00001913"/>
    </source>
</evidence>
<evidence type="ECO:0000256" key="15">
    <source>
        <dbReference type="SAM" id="Phobius"/>
    </source>
</evidence>
<dbReference type="GO" id="GO:0036503">
    <property type="term" value="P:ERAD pathway"/>
    <property type="evidence" value="ECO:0007669"/>
    <property type="project" value="UniProtKB-ARBA"/>
</dbReference>
<dbReference type="PRINTS" id="PR00747">
    <property type="entry name" value="GLYHDRLASE47"/>
</dbReference>
<feature type="active site" description="Proton donor" evidence="10">
    <location>
        <position position="193"/>
    </location>
</feature>
<proteinExistence type="inferred from homology"/>
<evidence type="ECO:0000256" key="3">
    <source>
        <dbReference type="ARBA" id="ARBA00007658"/>
    </source>
</evidence>
<evidence type="ECO:0000256" key="8">
    <source>
        <dbReference type="ARBA" id="ARBA00047669"/>
    </source>
</evidence>
<evidence type="ECO:0000256" key="13">
    <source>
        <dbReference type="RuleBase" id="RU361193"/>
    </source>
</evidence>
<feature type="disulfide bond" evidence="12">
    <location>
        <begin position="392"/>
        <end position="435"/>
    </location>
</feature>
<dbReference type="InterPro" id="IPR012341">
    <property type="entry name" value="6hp_glycosidase-like_sf"/>
</dbReference>
<evidence type="ECO:0000256" key="2">
    <source>
        <dbReference type="ARBA" id="ARBA00004922"/>
    </source>
</evidence>
<dbReference type="GO" id="GO:0005975">
    <property type="term" value="P:carbohydrate metabolic process"/>
    <property type="evidence" value="ECO:0007669"/>
    <property type="project" value="InterPro"/>
</dbReference>
<feature type="active site" description="Proton donor" evidence="10">
    <location>
        <position position="449"/>
    </location>
</feature>
<gene>
    <name evidence="16" type="ORF">BON22_3444</name>
</gene>